<dbReference type="GO" id="GO:0042352">
    <property type="term" value="P:GDP-L-fucose salvage"/>
    <property type="evidence" value="ECO:0007669"/>
    <property type="project" value="TreeGrafter"/>
</dbReference>
<keyword evidence="4" id="KW-1185">Reference proteome</keyword>
<comment type="caution">
    <text evidence="3">The sequence shown here is derived from an EMBL/GenBank/DDBJ whole genome shotgun (WGS) entry which is preliminary data.</text>
</comment>
<keyword evidence="1" id="KW-0808">Transferase</keyword>
<reference evidence="3" key="1">
    <citation type="submission" date="2023-10" db="EMBL/GenBank/DDBJ databases">
        <title>Genome assembly of Pristionchus species.</title>
        <authorList>
            <person name="Yoshida K."/>
            <person name="Sommer R.J."/>
        </authorList>
    </citation>
    <scope>NUCLEOTIDE SEQUENCE</scope>
    <source>
        <strain evidence="3">RS0144</strain>
    </source>
</reference>
<gene>
    <name evidence="3" type="ORF">PENTCL1PPCAC_4838</name>
</gene>
<keyword evidence="2" id="KW-0418">Kinase</keyword>
<organism evidence="3 4">
    <name type="scientific">Pristionchus entomophagus</name>
    <dbReference type="NCBI Taxonomy" id="358040"/>
    <lineage>
        <taxon>Eukaryota</taxon>
        <taxon>Metazoa</taxon>
        <taxon>Ecdysozoa</taxon>
        <taxon>Nematoda</taxon>
        <taxon>Chromadorea</taxon>
        <taxon>Rhabditida</taxon>
        <taxon>Rhabditina</taxon>
        <taxon>Diplogasteromorpha</taxon>
        <taxon>Diplogasteroidea</taxon>
        <taxon>Neodiplogasteridae</taxon>
        <taxon>Pristionchus</taxon>
    </lineage>
</organism>
<sequence length="430" mass="47061">AEHLCARRGCTVLNDDVIRDAKILIVLAGEPSDEFPLGRAIAYHSPDRIWPGEATVILPAIPLVSQIRHLDRIVPAGAPGVWLLSTEALWCLTEEQKRIDDLSPSFVSAFCCRVPAAAAALHGSYELHDDGSIRSLAYRKPLSDDEQERLMILGLLYLPPPIASHVLSLACTYPLSRATYHGLDSGAIGLRLSLFFDLVYSTCADLEEFVGCRIAPEKIDCDHVELLELARRVIHARLAKFRTVAVILGAPSVLYLDTITSLTTFEWPAFSDTVCSRLQHALTTSTALRPIVPYLRCALAARGSTDLNRLLNALSEVSRQSSIDAVVLLSTVSETLWEWAGGRGGLRTGPAANAHFARHFPLLERGETTGEGVRALIDSLRVGNWLATPQTVVRAARHFEAAAQVCTRRRVLEACSKHLHPPRIRTPTAA</sequence>
<proteinExistence type="predicted"/>
<protein>
    <submittedName>
        <fullName evidence="3">Uncharacterized protein</fullName>
    </submittedName>
</protein>
<dbReference type="Proteomes" id="UP001432027">
    <property type="component" value="Unassembled WGS sequence"/>
</dbReference>
<evidence type="ECO:0000313" key="4">
    <source>
        <dbReference type="Proteomes" id="UP001432027"/>
    </source>
</evidence>
<evidence type="ECO:0000256" key="1">
    <source>
        <dbReference type="ARBA" id="ARBA00022679"/>
    </source>
</evidence>
<name>A0AAV5SPW6_9BILA</name>
<dbReference type="GO" id="GO:0050201">
    <property type="term" value="F:fucokinase activity"/>
    <property type="evidence" value="ECO:0007669"/>
    <property type="project" value="TreeGrafter"/>
</dbReference>
<feature type="non-terminal residue" evidence="3">
    <location>
        <position position="430"/>
    </location>
</feature>
<accession>A0AAV5SPW6</accession>
<dbReference type="PANTHER" id="PTHR32463">
    <property type="entry name" value="L-FUCOSE KINASE"/>
    <property type="match status" value="1"/>
</dbReference>
<dbReference type="EMBL" id="BTSX01000002">
    <property type="protein sequence ID" value="GMS82663.1"/>
    <property type="molecule type" value="Genomic_DNA"/>
</dbReference>
<evidence type="ECO:0000256" key="2">
    <source>
        <dbReference type="ARBA" id="ARBA00022777"/>
    </source>
</evidence>
<dbReference type="InterPro" id="IPR052203">
    <property type="entry name" value="GHMP_Kinase-Related"/>
</dbReference>
<feature type="non-terminal residue" evidence="3">
    <location>
        <position position="1"/>
    </location>
</feature>
<dbReference type="PANTHER" id="PTHR32463:SF0">
    <property type="entry name" value="L-FUCOSE KINASE"/>
    <property type="match status" value="1"/>
</dbReference>
<dbReference type="AlphaFoldDB" id="A0AAV5SPW6"/>
<evidence type="ECO:0000313" key="3">
    <source>
        <dbReference type="EMBL" id="GMS82663.1"/>
    </source>
</evidence>